<feature type="transmembrane region" description="Helical" evidence="1">
    <location>
        <begin position="35"/>
        <end position="57"/>
    </location>
</feature>
<evidence type="ECO:0000256" key="1">
    <source>
        <dbReference type="SAM" id="Phobius"/>
    </source>
</evidence>
<feature type="transmembrane region" description="Helical" evidence="1">
    <location>
        <begin position="69"/>
        <end position="89"/>
    </location>
</feature>
<keyword evidence="3" id="KW-1185">Reference proteome</keyword>
<protein>
    <submittedName>
        <fullName evidence="2">Uncharacterized protein</fullName>
    </submittedName>
</protein>
<evidence type="ECO:0000313" key="3">
    <source>
        <dbReference type="Proteomes" id="UP000244727"/>
    </source>
</evidence>
<feature type="transmembrane region" description="Helical" evidence="1">
    <location>
        <begin position="7"/>
        <end position="29"/>
    </location>
</feature>
<keyword evidence="1" id="KW-0812">Transmembrane</keyword>
<dbReference type="KEGG" id="harc:HARCEL1_01370"/>
<dbReference type="GeneID" id="36511115"/>
<evidence type="ECO:0000313" key="2">
    <source>
        <dbReference type="EMBL" id="AWB26460.1"/>
    </source>
</evidence>
<organism evidence="2 3">
    <name type="scientific">Halococcoides cellulosivorans</name>
    <dbReference type="NCBI Taxonomy" id="1679096"/>
    <lineage>
        <taxon>Archaea</taxon>
        <taxon>Methanobacteriati</taxon>
        <taxon>Methanobacteriota</taxon>
        <taxon>Stenosarchaea group</taxon>
        <taxon>Halobacteria</taxon>
        <taxon>Halobacteriales</taxon>
        <taxon>Haloarculaceae</taxon>
        <taxon>Halococcoides</taxon>
    </lineage>
</organism>
<sequence length="118" mass="11143">MTDRVQVLASLAVALGGAIVALASLPLLLGPPGAASAVAAVALGLAASLAASASALAAAGRTDRVEYGAARWGGLSLLLAATVLVQIPGAGSTTTALFALAAGVLVLVGLGQVSDALD</sequence>
<dbReference type="RefSeq" id="WP_108380829.1">
    <property type="nucleotide sequence ID" value="NZ_CP028858.1"/>
</dbReference>
<keyword evidence="1" id="KW-0472">Membrane</keyword>
<dbReference type="EMBL" id="CP028858">
    <property type="protein sequence ID" value="AWB26460.1"/>
    <property type="molecule type" value="Genomic_DNA"/>
</dbReference>
<gene>
    <name evidence="2" type="ORF">HARCEL1_01370</name>
</gene>
<keyword evidence="1" id="KW-1133">Transmembrane helix</keyword>
<reference evidence="2 3" key="1">
    <citation type="submission" date="2018-04" db="EMBL/GenBank/DDBJ databases">
        <title>Halococcoides cellulosivorans gen. nov., sp. nov., an extremely halophilic cellulose-utilizing haloarchaeon from hypersaline lakes.</title>
        <authorList>
            <person name="Sorokin D.Y."/>
            <person name="Toshchakov S.V."/>
            <person name="Samarov N.I."/>
            <person name="Korzhenkov A."/>
            <person name="Kublanov I.V."/>
        </authorList>
    </citation>
    <scope>NUCLEOTIDE SEQUENCE [LARGE SCALE GENOMIC DNA]</scope>
    <source>
        <strain evidence="2 3">HArcel1</strain>
    </source>
</reference>
<dbReference type="AlphaFoldDB" id="A0A2R4WY64"/>
<feature type="transmembrane region" description="Helical" evidence="1">
    <location>
        <begin position="95"/>
        <end position="113"/>
    </location>
</feature>
<proteinExistence type="predicted"/>
<accession>A0A2R4WY64</accession>
<name>A0A2R4WY64_9EURY</name>
<dbReference type="Proteomes" id="UP000244727">
    <property type="component" value="Chromosome"/>
</dbReference>